<gene>
    <name evidence="2" type="ORF">PoB_002178700</name>
</gene>
<sequence length="97" mass="10634">MRLMRNSGESNSLRGSGGSLAGQLATKSEFRAKTIVHRSSVSIQLGLLRPGERKGGEESNGKLPHNTVCQEQSGPYSWVPDAWTKRGTHFTFTFSHC</sequence>
<feature type="region of interest" description="Disordered" evidence="1">
    <location>
        <begin position="1"/>
        <end position="22"/>
    </location>
</feature>
<protein>
    <submittedName>
        <fullName evidence="2">Uncharacterized protein</fullName>
    </submittedName>
</protein>
<evidence type="ECO:0000256" key="1">
    <source>
        <dbReference type="SAM" id="MobiDB-lite"/>
    </source>
</evidence>
<feature type="compositionally biased region" description="Basic and acidic residues" evidence="1">
    <location>
        <begin position="50"/>
        <end position="60"/>
    </location>
</feature>
<evidence type="ECO:0000313" key="3">
    <source>
        <dbReference type="Proteomes" id="UP000735302"/>
    </source>
</evidence>
<dbReference type="EMBL" id="BLXT01002485">
    <property type="protein sequence ID" value="GFN95281.1"/>
    <property type="molecule type" value="Genomic_DNA"/>
</dbReference>
<keyword evidence="3" id="KW-1185">Reference proteome</keyword>
<reference evidence="2 3" key="1">
    <citation type="journal article" date="2021" name="Elife">
        <title>Chloroplast acquisition without the gene transfer in kleptoplastic sea slugs, Plakobranchus ocellatus.</title>
        <authorList>
            <person name="Maeda T."/>
            <person name="Takahashi S."/>
            <person name="Yoshida T."/>
            <person name="Shimamura S."/>
            <person name="Takaki Y."/>
            <person name="Nagai Y."/>
            <person name="Toyoda A."/>
            <person name="Suzuki Y."/>
            <person name="Arimoto A."/>
            <person name="Ishii H."/>
            <person name="Satoh N."/>
            <person name="Nishiyama T."/>
            <person name="Hasebe M."/>
            <person name="Maruyama T."/>
            <person name="Minagawa J."/>
            <person name="Obokata J."/>
            <person name="Shigenobu S."/>
        </authorList>
    </citation>
    <scope>NUCLEOTIDE SEQUENCE [LARGE SCALE GENOMIC DNA]</scope>
</reference>
<organism evidence="2 3">
    <name type="scientific">Plakobranchus ocellatus</name>
    <dbReference type="NCBI Taxonomy" id="259542"/>
    <lineage>
        <taxon>Eukaryota</taxon>
        <taxon>Metazoa</taxon>
        <taxon>Spiralia</taxon>
        <taxon>Lophotrochozoa</taxon>
        <taxon>Mollusca</taxon>
        <taxon>Gastropoda</taxon>
        <taxon>Heterobranchia</taxon>
        <taxon>Euthyneura</taxon>
        <taxon>Panpulmonata</taxon>
        <taxon>Sacoglossa</taxon>
        <taxon>Placobranchoidea</taxon>
        <taxon>Plakobranchidae</taxon>
        <taxon>Plakobranchus</taxon>
    </lineage>
</organism>
<accession>A0AAV3ZIY2</accession>
<proteinExistence type="predicted"/>
<name>A0AAV3ZIY2_9GAST</name>
<dbReference type="AlphaFoldDB" id="A0AAV3ZIY2"/>
<dbReference type="Proteomes" id="UP000735302">
    <property type="component" value="Unassembled WGS sequence"/>
</dbReference>
<comment type="caution">
    <text evidence="2">The sequence shown here is derived from an EMBL/GenBank/DDBJ whole genome shotgun (WGS) entry which is preliminary data.</text>
</comment>
<feature type="region of interest" description="Disordered" evidence="1">
    <location>
        <begin position="47"/>
        <end position="71"/>
    </location>
</feature>
<evidence type="ECO:0000313" key="2">
    <source>
        <dbReference type="EMBL" id="GFN95281.1"/>
    </source>
</evidence>